<dbReference type="GO" id="GO:0016042">
    <property type="term" value="P:lipid catabolic process"/>
    <property type="evidence" value="ECO:0007669"/>
    <property type="project" value="UniProtKB-UniRule"/>
</dbReference>
<keyword evidence="4 6" id="KW-0442">Lipid degradation</keyword>
<evidence type="ECO:0000256" key="7">
    <source>
        <dbReference type="RuleBase" id="RU362055"/>
    </source>
</evidence>
<dbReference type="GO" id="GO:0004806">
    <property type="term" value="F:triacylglycerol lipase activity"/>
    <property type="evidence" value="ECO:0007669"/>
    <property type="project" value="InterPro"/>
</dbReference>
<organism evidence="10 11">
    <name type="scientific">Piedraia hortae CBS 480.64</name>
    <dbReference type="NCBI Taxonomy" id="1314780"/>
    <lineage>
        <taxon>Eukaryota</taxon>
        <taxon>Fungi</taxon>
        <taxon>Dikarya</taxon>
        <taxon>Ascomycota</taxon>
        <taxon>Pezizomycotina</taxon>
        <taxon>Dothideomycetes</taxon>
        <taxon>Dothideomycetidae</taxon>
        <taxon>Capnodiales</taxon>
        <taxon>Piedraiaceae</taxon>
        <taxon>Piedraia</taxon>
    </lineage>
</organism>
<evidence type="ECO:0000256" key="5">
    <source>
        <dbReference type="ARBA" id="ARBA00023098"/>
    </source>
</evidence>
<accession>A0A6A7C7E9</accession>
<dbReference type="InterPro" id="IPR050301">
    <property type="entry name" value="NTE"/>
</dbReference>
<dbReference type="InterPro" id="IPR021771">
    <property type="entry name" value="Triacylglycerol_lipase_N"/>
</dbReference>
<dbReference type="InterPro" id="IPR002641">
    <property type="entry name" value="PNPLA_dom"/>
</dbReference>
<evidence type="ECO:0000256" key="1">
    <source>
        <dbReference type="ARBA" id="ARBA00002682"/>
    </source>
</evidence>
<evidence type="ECO:0000256" key="2">
    <source>
        <dbReference type="ARBA" id="ARBA00006104"/>
    </source>
</evidence>
<comment type="function">
    <text evidence="7">Lipid hydrolase.</text>
</comment>
<dbReference type="CDD" id="cd07232">
    <property type="entry name" value="Pat_PLPL"/>
    <property type="match status" value="1"/>
</dbReference>
<keyword evidence="7" id="KW-0812">Transmembrane</keyword>
<dbReference type="EC" id="3.1.1.-" evidence="7"/>
<dbReference type="AlphaFoldDB" id="A0A6A7C7E9"/>
<keyword evidence="11" id="KW-1185">Reference proteome</keyword>
<reference evidence="10" key="1">
    <citation type="journal article" date="2020" name="Stud. Mycol.">
        <title>101 Dothideomycetes genomes: a test case for predicting lifestyles and emergence of pathogens.</title>
        <authorList>
            <person name="Haridas S."/>
            <person name="Albert R."/>
            <person name="Binder M."/>
            <person name="Bloem J."/>
            <person name="Labutti K."/>
            <person name="Salamov A."/>
            <person name="Andreopoulos B."/>
            <person name="Baker S."/>
            <person name="Barry K."/>
            <person name="Bills G."/>
            <person name="Bluhm B."/>
            <person name="Cannon C."/>
            <person name="Castanera R."/>
            <person name="Culley D."/>
            <person name="Daum C."/>
            <person name="Ezra D."/>
            <person name="Gonzalez J."/>
            <person name="Henrissat B."/>
            <person name="Kuo A."/>
            <person name="Liang C."/>
            <person name="Lipzen A."/>
            <person name="Lutzoni F."/>
            <person name="Magnuson J."/>
            <person name="Mondo S."/>
            <person name="Nolan M."/>
            <person name="Ohm R."/>
            <person name="Pangilinan J."/>
            <person name="Park H.-J."/>
            <person name="Ramirez L."/>
            <person name="Alfaro M."/>
            <person name="Sun H."/>
            <person name="Tritt A."/>
            <person name="Yoshinaga Y."/>
            <person name="Zwiers L.-H."/>
            <person name="Turgeon B."/>
            <person name="Goodwin S."/>
            <person name="Spatafora J."/>
            <person name="Crous P."/>
            <person name="Grigoriev I."/>
        </authorList>
    </citation>
    <scope>NUCLEOTIDE SEQUENCE</scope>
    <source>
        <strain evidence="10">CBS 480.64</strain>
    </source>
</reference>
<gene>
    <name evidence="10" type="ORF">K470DRAFT_274570</name>
</gene>
<comment type="caution">
    <text evidence="6">Lacks conserved residue(s) required for the propagation of feature annotation.</text>
</comment>
<evidence type="ECO:0000256" key="6">
    <source>
        <dbReference type="PROSITE-ProRule" id="PRU01161"/>
    </source>
</evidence>
<proteinExistence type="inferred from homology"/>
<feature type="transmembrane region" description="Helical" evidence="7">
    <location>
        <begin position="103"/>
        <end position="122"/>
    </location>
</feature>
<feature type="region of interest" description="Disordered" evidence="8">
    <location>
        <begin position="692"/>
        <end position="752"/>
    </location>
</feature>
<feature type="active site" description="Proton acceptor" evidence="6">
    <location>
        <position position="471"/>
    </location>
</feature>
<comment type="similarity">
    <text evidence="2 7">Belongs to the PLPL family.</text>
</comment>
<comment type="subcellular location">
    <subcellularLocation>
        <location evidence="7">Membrane</location>
        <topology evidence="7">Single-pass membrane protein</topology>
    </subcellularLocation>
</comment>
<protein>
    <recommendedName>
        <fullName evidence="7">Patatin-like phospholipase domain-containing protein</fullName>
        <ecNumber evidence="7">3.1.1.-</ecNumber>
    </recommendedName>
</protein>
<comment type="function">
    <text evidence="1">Probable lipid hydrolase.</text>
</comment>
<evidence type="ECO:0000313" key="11">
    <source>
        <dbReference type="Proteomes" id="UP000799421"/>
    </source>
</evidence>
<evidence type="ECO:0000256" key="8">
    <source>
        <dbReference type="SAM" id="MobiDB-lite"/>
    </source>
</evidence>
<evidence type="ECO:0000313" key="10">
    <source>
        <dbReference type="EMBL" id="KAF2863323.1"/>
    </source>
</evidence>
<feature type="compositionally biased region" description="Acidic residues" evidence="8">
    <location>
        <begin position="731"/>
        <end position="751"/>
    </location>
</feature>
<dbReference type="Gene3D" id="3.40.1090.10">
    <property type="entry name" value="Cytosolic phospholipase A2 catalytic domain"/>
    <property type="match status" value="2"/>
</dbReference>
<dbReference type="GO" id="GO:0016020">
    <property type="term" value="C:membrane"/>
    <property type="evidence" value="ECO:0007669"/>
    <property type="project" value="UniProtKB-SubCell"/>
</dbReference>
<feature type="domain" description="PNPLA" evidence="9">
    <location>
        <begin position="293"/>
        <end position="484"/>
    </location>
</feature>
<keyword evidence="5 6" id="KW-0443">Lipid metabolism</keyword>
<dbReference type="OrthoDB" id="15478at2759"/>
<evidence type="ECO:0000256" key="3">
    <source>
        <dbReference type="ARBA" id="ARBA00022801"/>
    </source>
</evidence>
<dbReference type="EMBL" id="MU005961">
    <property type="protein sequence ID" value="KAF2863323.1"/>
    <property type="molecule type" value="Genomic_DNA"/>
</dbReference>
<dbReference type="InterPro" id="IPR016035">
    <property type="entry name" value="Acyl_Trfase/lysoPLipase"/>
</dbReference>
<dbReference type="Pfam" id="PF01734">
    <property type="entry name" value="Patatin"/>
    <property type="match status" value="1"/>
</dbReference>
<dbReference type="PANTHER" id="PTHR14226">
    <property type="entry name" value="NEUROPATHY TARGET ESTERASE/SWISS CHEESE D.MELANOGASTER"/>
    <property type="match status" value="1"/>
</dbReference>
<dbReference type="Pfam" id="PF11815">
    <property type="entry name" value="DUF3336"/>
    <property type="match status" value="1"/>
</dbReference>
<dbReference type="PANTHER" id="PTHR14226:SF66">
    <property type="entry name" value="TRIACYLGLYCEROL LIPASE PTL2"/>
    <property type="match status" value="1"/>
</dbReference>
<evidence type="ECO:0000259" key="9">
    <source>
        <dbReference type="PROSITE" id="PS51635"/>
    </source>
</evidence>
<keyword evidence="7" id="KW-1133">Transmembrane helix</keyword>
<name>A0A6A7C7E9_9PEZI</name>
<dbReference type="Proteomes" id="UP000799421">
    <property type="component" value="Unassembled WGS sequence"/>
</dbReference>
<feature type="short sequence motif" description="GXSXG" evidence="6">
    <location>
        <begin position="324"/>
        <end position="328"/>
    </location>
</feature>
<keyword evidence="7" id="KW-0472">Membrane</keyword>
<feature type="active site" description="Nucleophile" evidence="6">
    <location>
        <position position="326"/>
    </location>
</feature>
<keyword evidence="3 6" id="KW-0378">Hydrolase</keyword>
<dbReference type="SUPFAM" id="SSF52151">
    <property type="entry name" value="FabD/lysophospholipase-like"/>
    <property type="match status" value="1"/>
</dbReference>
<dbReference type="GO" id="GO:0006641">
    <property type="term" value="P:triglyceride metabolic process"/>
    <property type="evidence" value="ECO:0007669"/>
    <property type="project" value="UniProtKB-ARBA"/>
</dbReference>
<evidence type="ECO:0000256" key="4">
    <source>
        <dbReference type="ARBA" id="ARBA00022963"/>
    </source>
</evidence>
<feature type="region of interest" description="Disordered" evidence="8">
    <location>
        <begin position="655"/>
        <end position="675"/>
    </location>
</feature>
<sequence>MAKCNYAFGPEDWDVRNLPDWNDDLVNKDDILAFASALSTSDLPPPADSPIEEKEVGGGAQFITALNDWRPVRQRVRRPKVKKKPRRGKDETREGWTYCVVKYPFLFFVLGWIVFLGAAYLLTRLYIYIYEQCFGWHGKSDKLRRRLREQTNYSDWVKAAKDLDRCLGNDRWKERDEYAYYDHLTIRRATEQLRKLRGEAEGKENGPPNGVGGRRPIDELRSLVETCVKNNFAGFENPKLYSETYYGTKVLVQRFIDELSISLRFLKSTRQLTLTEKSELFSHLSTNFGRTALCLSGGATFAYYHFGIAKALLDAELLPKIVTGTSGGALVAALLATRTDEELKRLLIPALASRITACSEPFNVWLQRWWRTGARFDSIDWARLCSWMTYGSLTFREAYLRTGRILNVSCVPSDPHSPAILANYLTAPDCVIWSAVLASAAVPGILNPVVLMRKNRDGRLEPYSFGHKWKDGSLRTDIPLKSLNLHFNVNFSIVSQVNPHIKLFFFSSRGTVGRPVTHRRGRGWRGGFLGSAIEQYLKLDLNKWLKVLRQLELLPRPLGQDWSEVWLQRFRGTITVWPKTQLSDFYYILSDPDMRRLARMLLVGQQAAWPKLKFIENRMDVEKVIRQGVDEFVRDGSTPVPVLSAEDLQQMLSQARERNPVKLPPRPVNGEYRLDIPRESFGQRVSSWLDGGFGRKGGNINASPEDSSTPTQKNPYPAALDEIKRQSSVFWDDEDETTGGETTDEDDDDDDRTVVRYKEHLSE</sequence>
<feature type="compositionally biased region" description="Polar residues" evidence="8">
    <location>
        <begin position="700"/>
        <end position="714"/>
    </location>
</feature>
<dbReference type="PROSITE" id="PS51635">
    <property type="entry name" value="PNPLA"/>
    <property type="match status" value="1"/>
</dbReference>